<evidence type="ECO:0000256" key="2">
    <source>
        <dbReference type="ARBA" id="ARBA00004953"/>
    </source>
</evidence>
<sequence>MIDLILAVFIDFTLGDPENFPHPVKLMGKIISLEEKILRRIFRDNMLYFAGFLIVFINITLSFSIPFYILKILSPYRAIYHIVNIYLLYTTVAARCLSDEAKKVYRALEESLDLARTRLSYIVGRDTQNLSREEIVRATVETVSENTSDGIIAPLFYASIFGAPLALCYKMINTMDSMLGYKNEKYRKIGFFPAKTDDVANFIPARLTGILMILTHPFQIKRSLRIMLRDRRNHKSPNCGYPEAATAGILGVQLGGSNYYFGELVEKPTIGDKLRPLEAEDINRTIKIMYLTEILYLAFYIVVWWCLK</sequence>
<keyword evidence="8 9" id="KW-0472">Membrane</keyword>
<comment type="pathway">
    <text evidence="2 9">Cofactor biosynthesis; adenosylcobalamin biosynthesis.</text>
</comment>
<protein>
    <recommendedName>
        <fullName evidence="9">Cobalamin biosynthesis protein CobD</fullName>
    </recommendedName>
</protein>
<dbReference type="GO" id="GO:0005886">
    <property type="term" value="C:plasma membrane"/>
    <property type="evidence" value="ECO:0007669"/>
    <property type="project" value="UniProtKB-SubCell"/>
</dbReference>
<dbReference type="GO" id="GO:0009236">
    <property type="term" value="P:cobalamin biosynthetic process"/>
    <property type="evidence" value="ECO:0007669"/>
    <property type="project" value="UniProtKB-UniRule"/>
</dbReference>
<keyword evidence="5 9" id="KW-0169">Cobalamin biosynthesis</keyword>
<feature type="transmembrane region" description="Helical" evidence="9">
    <location>
        <begin position="46"/>
        <end position="69"/>
    </location>
</feature>
<comment type="similarity">
    <text evidence="3 9">Belongs to the CobD/CbiB family.</text>
</comment>
<keyword evidence="7 9" id="KW-1133">Transmembrane helix</keyword>
<evidence type="ECO:0000313" key="11">
    <source>
        <dbReference type="Proteomes" id="UP000184423"/>
    </source>
</evidence>
<dbReference type="GO" id="GO:0048472">
    <property type="term" value="F:threonine-phosphate decarboxylase activity"/>
    <property type="evidence" value="ECO:0007669"/>
    <property type="project" value="InterPro"/>
</dbReference>
<organism evidence="10 11">
    <name type="scientific">Caloramator proteoclasticus DSM 10124</name>
    <dbReference type="NCBI Taxonomy" id="1121262"/>
    <lineage>
        <taxon>Bacteria</taxon>
        <taxon>Bacillati</taxon>
        <taxon>Bacillota</taxon>
        <taxon>Clostridia</taxon>
        <taxon>Eubacteriales</taxon>
        <taxon>Clostridiaceae</taxon>
        <taxon>Caloramator</taxon>
    </lineage>
</organism>
<comment type="function">
    <text evidence="9">Converts cobyric acid to cobinamide by the addition of aminopropanol on the F carboxylic group.</text>
</comment>
<evidence type="ECO:0000256" key="7">
    <source>
        <dbReference type="ARBA" id="ARBA00022989"/>
    </source>
</evidence>
<dbReference type="AlphaFoldDB" id="A0A1M4S8G7"/>
<comment type="subcellular location">
    <subcellularLocation>
        <location evidence="1 9">Cell membrane</location>
        <topology evidence="1 9">Multi-pass membrane protein</topology>
    </subcellularLocation>
</comment>
<evidence type="ECO:0000256" key="4">
    <source>
        <dbReference type="ARBA" id="ARBA00022475"/>
    </source>
</evidence>
<comment type="caution">
    <text evidence="9">Lacks conserved residue(s) required for the propagation of feature annotation.</text>
</comment>
<keyword evidence="11" id="KW-1185">Reference proteome</keyword>
<dbReference type="HAMAP" id="MF_00024">
    <property type="entry name" value="CobD_CbiB"/>
    <property type="match status" value="1"/>
</dbReference>
<accession>A0A1M4S8G7</accession>
<proteinExistence type="inferred from homology"/>
<dbReference type="InterPro" id="IPR004485">
    <property type="entry name" value="Cobalamin_biosynth_CobD/CbiB"/>
</dbReference>
<dbReference type="Proteomes" id="UP000184423">
    <property type="component" value="Unassembled WGS sequence"/>
</dbReference>
<evidence type="ECO:0000313" key="10">
    <source>
        <dbReference type="EMBL" id="SHE28499.1"/>
    </source>
</evidence>
<dbReference type="Pfam" id="PF03186">
    <property type="entry name" value="CobD_Cbib"/>
    <property type="match status" value="1"/>
</dbReference>
<evidence type="ECO:0000256" key="6">
    <source>
        <dbReference type="ARBA" id="ARBA00022692"/>
    </source>
</evidence>
<evidence type="ECO:0000256" key="1">
    <source>
        <dbReference type="ARBA" id="ARBA00004651"/>
    </source>
</evidence>
<dbReference type="NCBIfam" id="TIGR00380">
    <property type="entry name" value="cobal_cbiB"/>
    <property type="match status" value="1"/>
</dbReference>
<keyword evidence="4 9" id="KW-1003">Cell membrane</keyword>
<dbReference type="RefSeq" id="WP_027307936.1">
    <property type="nucleotide sequence ID" value="NZ_FQVG01000001.1"/>
</dbReference>
<dbReference type="PANTHER" id="PTHR34308:SF1">
    <property type="entry name" value="COBALAMIN BIOSYNTHESIS PROTEIN CBIB"/>
    <property type="match status" value="1"/>
</dbReference>
<evidence type="ECO:0000256" key="8">
    <source>
        <dbReference type="ARBA" id="ARBA00023136"/>
    </source>
</evidence>
<evidence type="ECO:0000256" key="9">
    <source>
        <dbReference type="HAMAP-Rule" id="MF_00024"/>
    </source>
</evidence>
<feature type="transmembrane region" description="Helical" evidence="9">
    <location>
        <begin position="288"/>
        <end position="307"/>
    </location>
</feature>
<name>A0A1M4S8G7_9CLOT</name>
<evidence type="ECO:0000256" key="3">
    <source>
        <dbReference type="ARBA" id="ARBA00006263"/>
    </source>
</evidence>
<dbReference type="PANTHER" id="PTHR34308">
    <property type="entry name" value="COBALAMIN BIOSYNTHESIS PROTEIN CBIB"/>
    <property type="match status" value="1"/>
</dbReference>
<dbReference type="EMBL" id="FQVG01000001">
    <property type="protein sequence ID" value="SHE28499.1"/>
    <property type="molecule type" value="Genomic_DNA"/>
</dbReference>
<dbReference type="GO" id="GO:0015420">
    <property type="term" value="F:ABC-type vitamin B12 transporter activity"/>
    <property type="evidence" value="ECO:0007669"/>
    <property type="project" value="UniProtKB-UniRule"/>
</dbReference>
<dbReference type="UniPathway" id="UPA00148"/>
<keyword evidence="6 9" id="KW-0812">Transmembrane</keyword>
<gene>
    <name evidence="9" type="primary">cobD</name>
    <name evidence="10" type="ORF">SAMN02746091_00059</name>
</gene>
<reference evidence="11" key="1">
    <citation type="submission" date="2016-11" db="EMBL/GenBank/DDBJ databases">
        <authorList>
            <person name="Varghese N."/>
            <person name="Submissions S."/>
        </authorList>
    </citation>
    <scope>NUCLEOTIDE SEQUENCE [LARGE SCALE GENOMIC DNA]</scope>
    <source>
        <strain evidence="11">DSM 10124</strain>
    </source>
</reference>
<evidence type="ECO:0000256" key="5">
    <source>
        <dbReference type="ARBA" id="ARBA00022573"/>
    </source>
</evidence>